<feature type="domain" description="tRNA intron endonuclease catalytic" evidence="11">
    <location>
        <begin position="294"/>
        <end position="385"/>
    </location>
</feature>
<dbReference type="InterPro" id="IPR019830">
    <property type="entry name" value="Malate_synthase_CS"/>
</dbReference>
<evidence type="ECO:0000256" key="1">
    <source>
        <dbReference type="ARBA" id="ARBA00006394"/>
    </source>
</evidence>
<dbReference type="NCBIfam" id="TIGR01344">
    <property type="entry name" value="malate_syn_A"/>
    <property type="match status" value="1"/>
</dbReference>
<dbReference type="InterPro" id="IPR048356">
    <property type="entry name" value="MS_N"/>
</dbReference>
<proteinExistence type="inferred from homology"/>
<dbReference type="FunFam" id="1.20.1220.12:FF:000001">
    <property type="entry name" value="Malate synthase"/>
    <property type="match status" value="1"/>
</dbReference>
<dbReference type="InterPro" id="IPR048355">
    <property type="entry name" value="MS_C"/>
</dbReference>
<evidence type="ECO:0000256" key="2">
    <source>
        <dbReference type="ARBA" id="ARBA00008078"/>
    </source>
</evidence>
<dbReference type="GO" id="GO:0006388">
    <property type="term" value="P:tRNA splicing, via endonucleolytic cleavage and ligation"/>
    <property type="evidence" value="ECO:0007669"/>
    <property type="project" value="InterPro"/>
</dbReference>
<dbReference type="Pfam" id="PF20659">
    <property type="entry name" value="MS_C"/>
    <property type="match status" value="1"/>
</dbReference>
<dbReference type="Pfam" id="PF20656">
    <property type="entry name" value="MS_N"/>
    <property type="match status" value="1"/>
</dbReference>
<protein>
    <submittedName>
        <fullName evidence="14">15575_t:CDS:1</fullName>
    </submittedName>
</protein>
<dbReference type="Gene3D" id="3.20.20.360">
    <property type="entry name" value="Malate synthase, domain 3"/>
    <property type="match status" value="1"/>
</dbReference>
<evidence type="ECO:0000259" key="11">
    <source>
        <dbReference type="Pfam" id="PF01974"/>
    </source>
</evidence>
<feature type="region of interest" description="Disordered" evidence="9">
    <location>
        <begin position="50"/>
        <end position="71"/>
    </location>
</feature>
<dbReference type="EMBL" id="CAJVPV010003455">
    <property type="protein sequence ID" value="CAG8552265.1"/>
    <property type="molecule type" value="Genomic_DNA"/>
</dbReference>
<feature type="domain" description="Malate synthase C-terminal" evidence="13">
    <location>
        <begin position="858"/>
        <end position="977"/>
    </location>
</feature>
<dbReference type="SUPFAM" id="SSF51645">
    <property type="entry name" value="Malate synthase G"/>
    <property type="match status" value="1"/>
</dbReference>
<comment type="similarity">
    <text evidence="2">Belongs to the tRNA-intron endonuclease family.</text>
</comment>
<sequence>MSSSKSKDKYVKNKSLYTLPLPIPLSPTTSSIFSSILSFFSNYLTSTNSAQNPLQSSSGNRKPRGTFDPLSNSVIVSGEEDIEKLWKQGFFGKGNLSRSEPTWCGRGKDDKNAKITNDLVADDATTKDSKADKISPDIEGTSHVTGDKDVKILAEIVDIDEKSKIDHEDLCEMEYYKGKRSSSNDVNDKNDNEDGQVKEHLQLTTEEAFFLCFGIGSLDIYDVNKVIVSNYRLHLSPSLKISKRQNLMTIQECWNKFRIASIAHHSTIKDKQPSSSVQFDDPLLTVNNQFDNPFVIRYVAFHYFRSLGWVVGRGNKFGTDFVLYEKGPVFKHAEYGVVILPCHNIRNDDSNDLYFRKNVTSSWQSMMNLTRVCGQVKKSLVFCHVIIPVSRTYETSSNDRSNKIISSFDLSFGSAFGGKSMEGSLKCLLEDPLECLRNYKIREVQLEMSNSIVVLAPVSESQSQILTKEALEFLAKLQRAFNPIRKALLQRRVLRQQELDRGVLPDFLLETAHIREDDSWRGAYPAPGLVDRRVEITGPVDRKMVINALNSGAYTYMADFEDSNAPTWNNNVDGQVNLRDAVRGTITYTNPGNKKQYALRKDGKLATLIVRPRGWHLEEKHVLIDGVPASASIFDFALYFFHNAKKLIEKGSGPYFYLPKMESHLEARLWNDIFNVAQDLLGIPRGTIRATVLIETILAAFEMDEIIYELREHSAGLNCGRWDYIFSVIKKFRKNPDFVLPDRSDVTMTTPFMDAYVRLLIKTCHRRGVHAMGGMAAQIPIKNDPKANEAAIEKVRLDKLREVKAGHDGTWVAHPDLVKVALDIFNENLKTPNQIYVRREEVNVTALDLLNTNISGSITEKGIRGNISVGLTYIESWLRGLGCVPIHNLMEDAATAEISRSQLWQWAKHGVRTSEGKKVTPEYLLKLLDEELVKVEKQLGPQNFSSSKYVLAKRYMANQITGKEYAEFITTLLYDEITTIQNKAKL</sequence>
<keyword evidence="15" id="KW-1185">Reference proteome</keyword>
<evidence type="ECO:0000256" key="8">
    <source>
        <dbReference type="PIRSR" id="PIRSR601465-50"/>
    </source>
</evidence>
<dbReference type="CDD" id="cd00727">
    <property type="entry name" value="malate_synt_A"/>
    <property type="match status" value="1"/>
</dbReference>
<dbReference type="AlphaFoldDB" id="A0A9N9FPI4"/>
<dbReference type="Gene3D" id="3.40.1350.10">
    <property type="match status" value="1"/>
</dbReference>
<evidence type="ECO:0000256" key="7">
    <source>
        <dbReference type="ARBA" id="ARBA00047918"/>
    </source>
</evidence>
<name>A0A9N9FPI4_9GLOM</name>
<dbReference type="GO" id="GO:0006097">
    <property type="term" value="P:glyoxylate cycle"/>
    <property type="evidence" value="ECO:0007669"/>
    <property type="project" value="UniProtKB-KW"/>
</dbReference>
<dbReference type="GO" id="GO:0000213">
    <property type="term" value="F:tRNA-intron lyase activity"/>
    <property type="evidence" value="ECO:0007669"/>
    <property type="project" value="UniProtKB-EC"/>
</dbReference>
<feature type="domain" description="Malate synthase N-terminal" evidence="12">
    <location>
        <begin position="453"/>
        <end position="513"/>
    </location>
</feature>
<comment type="caution">
    <text evidence="14">The sequence shown here is derived from an EMBL/GenBank/DDBJ whole genome shotgun (WGS) entry which is preliminary data.</text>
</comment>
<evidence type="ECO:0000256" key="9">
    <source>
        <dbReference type="SAM" id="MobiDB-lite"/>
    </source>
</evidence>
<dbReference type="PANTHER" id="PTHR42902:SF1">
    <property type="entry name" value="MALATE SYNTHASE 1-RELATED"/>
    <property type="match status" value="1"/>
</dbReference>
<dbReference type="GO" id="GO:0004474">
    <property type="term" value="F:malate synthase activity"/>
    <property type="evidence" value="ECO:0007669"/>
    <property type="project" value="UniProtKB-EC"/>
</dbReference>
<comment type="catalytic activity">
    <reaction evidence="6">
        <text>pretRNA = a 3'-half-tRNA molecule with a 5'-OH end + a 5'-half-tRNA molecule with a 2',3'-cyclic phosphate end + an intron with a 2',3'-cyclic phosphate and a 5'-hydroxyl terminus.</text>
        <dbReference type="EC" id="4.6.1.16"/>
    </reaction>
</comment>
<dbReference type="Proteomes" id="UP000789342">
    <property type="component" value="Unassembled WGS sequence"/>
</dbReference>
<keyword evidence="4" id="KW-0816">Tricarboxylic acid cycle</keyword>
<dbReference type="Pfam" id="PF01974">
    <property type="entry name" value="tRNA_int_endo"/>
    <property type="match status" value="1"/>
</dbReference>
<dbReference type="FunFam" id="3.20.20.360:FF:000001">
    <property type="entry name" value="Malate synthase"/>
    <property type="match status" value="1"/>
</dbReference>
<dbReference type="GO" id="GO:0003676">
    <property type="term" value="F:nucleic acid binding"/>
    <property type="evidence" value="ECO:0007669"/>
    <property type="project" value="InterPro"/>
</dbReference>
<evidence type="ECO:0000256" key="6">
    <source>
        <dbReference type="ARBA" id="ARBA00034031"/>
    </source>
</evidence>
<dbReference type="InterPro" id="IPR006252">
    <property type="entry name" value="Malate_synthA"/>
</dbReference>
<comment type="similarity">
    <text evidence="1">Belongs to the malate synthase family.</text>
</comment>
<evidence type="ECO:0000256" key="3">
    <source>
        <dbReference type="ARBA" id="ARBA00022435"/>
    </source>
</evidence>
<feature type="domain" description="Malate synthase TIM barrel" evidence="10">
    <location>
        <begin position="607"/>
        <end position="851"/>
    </location>
</feature>
<dbReference type="GO" id="GO:0006099">
    <property type="term" value="P:tricarboxylic acid cycle"/>
    <property type="evidence" value="ECO:0007669"/>
    <property type="project" value="UniProtKB-KW"/>
</dbReference>
<dbReference type="InterPro" id="IPR001465">
    <property type="entry name" value="Malate_synthase_TIM"/>
</dbReference>
<reference evidence="14" key="1">
    <citation type="submission" date="2021-06" db="EMBL/GenBank/DDBJ databases">
        <authorList>
            <person name="Kallberg Y."/>
            <person name="Tangrot J."/>
            <person name="Rosling A."/>
        </authorList>
    </citation>
    <scope>NUCLEOTIDE SEQUENCE</scope>
    <source>
        <strain evidence="14">CL551</strain>
    </source>
</reference>
<evidence type="ECO:0000256" key="5">
    <source>
        <dbReference type="ARBA" id="ARBA00022679"/>
    </source>
</evidence>
<evidence type="ECO:0000256" key="4">
    <source>
        <dbReference type="ARBA" id="ARBA00022532"/>
    </source>
</evidence>
<organism evidence="14 15">
    <name type="scientific">Acaulospora morrowiae</name>
    <dbReference type="NCBI Taxonomy" id="94023"/>
    <lineage>
        <taxon>Eukaryota</taxon>
        <taxon>Fungi</taxon>
        <taxon>Fungi incertae sedis</taxon>
        <taxon>Mucoromycota</taxon>
        <taxon>Glomeromycotina</taxon>
        <taxon>Glomeromycetes</taxon>
        <taxon>Diversisporales</taxon>
        <taxon>Acaulosporaceae</taxon>
        <taxon>Acaulospora</taxon>
    </lineage>
</organism>
<feature type="compositionally biased region" description="Polar residues" evidence="9">
    <location>
        <begin position="50"/>
        <end position="60"/>
    </location>
</feature>
<dbReference type="InterPro" id="IPR011076">
    <property type="entry name" value="Malate_synth_sf"/>
</dbReference>
<gene>
    <name evidence="14" type="ORF">AMORRO_LOCUS5629</name>
</gene>
<accession>A0A9N9FPI4</accession>
<dbReference type="CDD" id="cd22363">
    <property type="entry name" value="tRNA-intron_lyase_C"/>
    <property type="match status" value="1"/>
</dbReference>
<dbReference type="PROSITE" id="PS00510">
    <property type="entry name" value="MALATE_SYNTHASE"/>
    <property type="match status" value="1"/>
</dbReference>
<evidence type="ECO:0000313" key="15">
    <source>
        <dbReference type="Proteomes" id="UP000789342"/>
    </source>
</evidence>
<dbReference type="InterPro" id="IPR006677">
    <property type="entry name" value="tRNA_intron_Endonuc_cat-like"/>
</dbReference>
<evidence type="ECO:0000313" key="14">
    <source>
        <dbReference type="EMBL" id="CAG8552265.1"/>
    </source>
</evidence>
<comment type="catalytic activity">
    <reaction evidence="7">
        <text>glyoxylate + acetyl-CoA + H2O = (S)-malate + CoA + H(+)</text>
        <dbReference type="Rhea" id="RHEA:18181"/>
        <dbReference type="ChEBI" id="CHEBI:15377"/>
        <dbReference type="ChEBI" id="CHEBI:15378"/>
        <dbReference type="ChEBI" id="CHEBI:15589"/>
        <dbReference type="ChEBI" id="CHEBI:36655"/>
        <dbReference type="ChEBI" id="CHEBI:57287"/>
        <dbReference type="ChEBI" id="CHEBI:57288"/>
        <dbReference type="EC" id="2.3.3.9"/>
    </reaction>
</comment>
<keyword evidence="5" id="KW-0808">Transferase</keyword>
<dbReference type="GO" id="GO:0005634">
    <property type="term" value="C:nucleus"/>
    <property type="evidence" value="ECO:0007669"/>
    <property type="project" value="UniProtKB-ARBA"/>
</dbReference>
<evidence type="ECO:0000259" key="10">
    <source>
        <dbReference type="Pfam" id="PF01274"/>
    </source>
</evidence>
<keyword evidence="3" id="KW-0329">Glyoxylate bypass</keyword>
<dbReference type="Pfam" id="PF01274">
    <property type="entry name" value="MS_TIM-barrel"/>
    <property type="match status" value="1"/>
</dbReference>
<feature type="active site" description="Proton donor" evidence="8">
    <location>
        <position position="892"/>
    </location>
</feature>
<evidence type="ECO:0000259" key="12">
    <source>
        <dbReference type="Pfam" id="PF20656"/>
    </source>
</evidence>
<dbReference type="PANTHER" id="PTHR42902">
    <property type="entry name" value="MALATE SYNTHASE"/>
    <property type="match status" value="1"/>
</dbReference>
<dbReference type="GO" id="GO:0005782">
    <property type="term" value="C:peroxisomal matrix"/>
    <property type="evidence" value="ECO:0007669"/>
    <property type="project" value="TreeGrafter"/>
</dbReference>
<dbReference type="Gene3D" id="1.20.1220.12">
    <property type="entry name" value="Malate synthase, domain III"/>
    <property type="match status" value="1"/>
</dbReference>
<dbReference type="InterPro" id="IPR011856">
    <property type="entry name" value="tRNA_endonuc-like_dom_sf"/>
</dbReference>
<dbReference type="InterPro" id="IPR036167">
    <property type="entry name" value="tRNA_intron_Endo_cat-like_sf"/>
</dbReference>
<feature type="active site" description="Proton acceptor" evidence="8">
    <location>
        <position position="611"/>
    </location>
</feature>
<evidence type="ECO:0000259" key="13">
    <source>
        <dbReference type="Pfam" id="PF20659"/>
    </source>
</evidence>
<dbReference type="InterPro" id="IPR044856">
    <property type="entry name" value="Malate_synth_C_sf"/>
</dbReference>
<dbReference type="OrthoDB" id="186072at2759"/>
<dbReference type="SUPFAM" id="SSF53032">
    <property type="entry name" value="tRNA-intron endonuclease catalytic domain-like"/>
    <property type="match status" value="1"/>
</dbReference>
<dbReference type="InterPro" id="IPR046363">
    <property type="entry name" value="MS_N_TIM-barrel_dom"/>
</dbReference>